<dbReference type="Pfam" id="PF04266">
    <property type="entry name" value="ASCH"/>
    <property type="match status" value="1"/>
</dbReference>
<proteinExistence type="predicted"/>
<organism evidence="2">
    <name type="scientific">Candidatus Kentrum sp. FW</name>
    <dbReference type="NCBI Taxonomy" id="2126338"/>
    <lineage>
        <taxon>Bacteria</taxon>
        <taxon>Pseudomonadati</taxon>
        <taxon>Pseudomonadota</taxon>
        <taxon>Gammaproteobacteria</taxon>
        <taxon>Candidatus Kentrum</taxon>
    </lineage>
</organism>
<reference evidence="2" key="1">
    <citation type="submission" date="2019-02" db="EMBL/GenBank/DDBJ databases">
        <authorList>
            <person name="Gruber-Vodicka R. H."/>
            <person name="Seah K. B. B."/>
        </authorList>
    </citation>
    <scope>NUCLEOTIDE SEQUENCE</scope>
    <source>
        <strain evidence="2">BECK_BZ131</strain>
    </source>
</reference>
<evidence type="ECO:0000313" key="2">
    <source>
        <dbReference type="EMBL" id="VFJ62943.1"/>
    </source>
</evidence>
<sequence>MSEHSCTLMEKYIRLIQDGQKTVEARVATPMFRKWQPSDVVNFFSRRNPKIAVRVKILDVNRYSSFHAMLTSETPEKLIPGITSVEQAVGEYLKIPRYAEREKLGVLAFKLSVL</sequence>
<dbReference type="AlphaFoldDB" id="A0A450T876"/>
<dbReference type="InterPro" id="IPR015947">
    <property type="entry name" value="PUA-like_sf"/>
</dbReference>
<dbReference type="EMBL" id="CAADFE010000003">
    <property type="protein sequence ID" value="VFJ62943.1"/>
    <property type="molecule type" value="Genomic_DNA"/>
</dbReference>
<dbReference type="SUPFAM" id="SSF88697">
    <property type="entry name" value="PUA domain-like"/>
    <property type="match status" value="1"/>
</dbReference>
<gene>
    <name evidence="2" type="ORF">BECKFW1821C_GA0114237_100358</name>
</gene>
<name>A0A450T876_9GAMM</name>
<dbReference type="InterPro" id="IPR007374">
    <property type="entry name" value="ASCH_domain"/>
</dbReference>
<accession>A0A450T876</accession>
<dbReference type="Gene3D" id="2.30.130.30">
    <property type="entry name" value="Hypothetical protein"/>
    <property type="match status" value="1"/>
</dbReference>
<feature type="domain" description="ASCH" evidence="1">
    <location>
        <begin position="8"/>
        <end position="98"/>
    </location>
</feature>
<evidence type="ECO:0000259" key="1">
    <source>
        <dbReference type="Pfam" id="PF04266"/>
    </source>
</evidence>
<protein>
    <submittedName>
        <fullName evidence="2">ASC-1 homology (ASCH) domain-containing protein</fullName>
    </submittedName>
</protein>